<name>A0AAV2IIB7_LYMST</name>
<evidence type="ECO:0000313" key="3">
    <source>
        <dbReference type="Proteomes" id="UP001497497"/>
    </source>
</evidence>
<comment type="caution">
    <text evidence="2">The sequence shown here is derived from an EMBL/GenBank/DDBJ whole genome shotgun (WGS) entry which is preliminary data.</text>
</comment>
<feature type="region of interest" description="Disordered" evidence="1">
    <location>
        <begin position="96"/>
        <end position="115"/>
    </location>
</feature>
<organism evidence="2 3">
    <name type="scientific">Lymnaea stagnalis</name>
    <name type="common">Great pond snail</name>
    <name type="synonym">Helix stagnalis</name>
    <dbReference type="NCBI Taxonomy" id="6523"/>
    <lineage>
        <taxon>Eukaryota</taxon>
        <taxon>Metazoa</taxon>
        <taxon>Spiralia</taxon>
        <taxon>Lophotrochozoa</taxon>
        <taxon>Mollusca</taxon>
        <taxon>Gastropoda</taxon>
        <taxon>Heterobranchia</taxon>
        <taxon>Euthyneura</taxon>
        <taxon>Panpulmonata</taxon>
        <taxon>Hygrophila</taxon>
        <taxon>Lymnaeoidea</taxon>
        <taxon>Lymnaeidae</taxon>
        <taxon>Lymnaea</taxon>
    </lineage>
</organism>
<dbReference type="AlphaFoldDB" id="A0AAV2IIB7"/>
<accession>A0AAV2IIB7</accession>
<dbReference type="Proteomes" id="UP001497497">
    <property type="component" value="Unassembled WGS sequence"/>
</dbReference>
<keyword evidence="3" id="KW-1185">Reference proteome</keyword>
<feature type="region of interest" description="Disordered" evidence="1">
    <location>
        <begin position="1"/>
        <end position="78"/>
    </location>
</feature>
<sequence length="115" mass="12114">RTETDLCKKEVETTSGPGTGARKGSVPLHVGQSPSQLGQSPEHVGQSPVQVDTSSPLVGQSSASPPVKNSPVVVRSKPQVSSDDFIVEIRETGAQGKQIKVTSRPPRKYASQLLV</sequence>
<reference evidence="2 3" key="1">
    <citation type="submission" date="2024-04" db="EMBL/GenBank/DDBJ databases">
        <authorList>
            <consortium name="Genoscope - CEA"/>
            <person name="William W."/>
        </authorList>
    </citation>
    <scope>NUCLEOTIDE SEQUENCE [LARGE SCALE GENOMIC DNA]</scope>
</reference>
<evidence type="ECO:0000256" key="1">
    <source>
        <dbReference type="SAM" id="MobiDB-lite"/>
    </source>
</evidence>
<evidence type="ECO:0000313" key="2">
    <source>
        <dbReference type="EMBL" id="CAL1545381.1"/>
    </source>
</evidence>
<feature type="compositionally biased region" description="Basic and acidic residues" evidence="1">
    <location>
        <begin position="1"/>
        <end position="12"/>
    </location>
</feature>
<feature type="compositionally biased region" description="Polar residues" evidence="1">
    <location>
        <begin position="47"/>
        <end position="64"/>
    </location>
</feature>
<dbReference type="EMBL" id="CAXITT010000704">
    <property type="protein sequence ID" value="CAL1545381.1"/>
    <property type="molecule type" value="Genomic_DNA"/>
</dbReference>
<protein>
    <submittedName>
        <fullName evidence="2">Uncharacterized protein</fullName>
    </submittedName>
</protein>
<proteinExistence type="predicted"/>
<gene>
    <name evidence="2" type="ORF">GSLYS_00018864001</name>
</gene>
<feature type="non-terminal residue" evidence="2">
    <location>
        <position position="1"/>
    </location>
</feature>